<organism evidence="1">
    <name type="scientific">Triticum aestivum</name>
    <name type="common">Wheat</name>
    <dbReference type="NCBI Taxonomy" id="4565"/>
    <lineage>
        <taxon>Eukaryota</taxon>
        <taxon>Viridiplantae</taxon>
        <taxon>Streptophyta</taxon>
        <taxon>Embryophyta</taxon>
        <taxon>Tracheophyta</taxon>
        <taxon>Spermatophyta</taxon>
        <taxon>Magnoliopsida</taxon>
        <taxon>Liliopsida</taxon>
        <taxon>Poales</taxon>
        <taxon>Poaceae</taxon>
        <taxon>BOP clade</taxon>
        <taxon>Pooideae</taxon>
        <taxon>Triticodae</taxon>
        <taxon>Triticeae</taxon>
        <taxon>Triticinae</taxon>
        <taxon>Triticum</taxon>
    </lineage>
</organism>
<reference evidence="1" key="1">
    <citation type="submission" date="2018-08" db="EMBL/GenBank/DDBJ databases">
        <authorList>
            <person name="Rossello M."/>
        </authorList>
    </citation>
    <scope>NUCLEOTIDE SEQUENCE [LARGE SCALE GENOMIC DNA]</scope>
    <source>
        <strain evidence="1">cv. Chinese Spring</strain>
    </source>
</reference>
<dbReference type="PANTHER" id="PTHR33138">
    <property type="entry name" value="OS01G0690200 PROTEIN"/>
    <property type="match status" value="1"/>
</dbReference>
<dbReference type="HOGENOM" id="CLU_1055293_0_0_1"/>
<dbReference type="Proteomes" id="UP000019116">
    <property type="component" value="Chromosome 3B"/>
</dbReference>
<proteinExistence type="predicted"/>
<dbReference type="Gramene" id="TraesLAC3B03G01494860.1">
    <property type="protein sequence ID" value="TraesLAC3B03G01494860.1"/>
    <property type="gene ID" value="TraesLAC3B03G01494860"/>
</dbReference>
<dbReference type="Gramene" id="TraesJAG3B03G01561720.1">
    <property type="protein sequence ID" value="TraesJAG3B03G01561720.1"/>
    <property type="gene ID" value="TraesJAG3B03G01561720"/>
</dbReference>
<name>A0A077RPN5_WHEAT</name>
<evidence type="ECO:0000313" key="1">
    <source>
        <dbReference type="EnsemblPlants" id="TraesCS3B02G056900.1"/>
    </source>
</evidence>
<evidence type="ECO:0000313" key="2">
    <source>
        <dbReference type="Proteomes" id="UP000019116"/>
    </source>
</evidence>
<dbReference type="Gramene" id="TraesSYM3B03G01576160.1">
    <property type="protein sequence ID" value="TraesSYM3B03G01576160.1"/>
    <property type="gene ID" value="TraesSYM3B03G01576160"/>
</dbReference>
<sequence length="264" mass="28292">MRRMSSSAVQSRTGASKGVAGASAGLRSSILGSFGFAIIDISYEENSLRVVDRRLPELLQASNSCRVTILNTSVKVAQPLSIDHVGLNLILYNCMAVAYDATGNYGGYALEGCNAVVTPVLGSSSGQTNASDYKQLINDGFLLTWDPLPLAEPVHISSSVQAQAACEPERCGNLTVSSPFGIALGSEENRCAQLGFQLAQGPWLSRMGLLLSFLNEPLPSPDRHNPGDRSIYRSSRDDAVAARRRRLAALFPLIASFPARRHNP</sequence>
<dbReference type="Gramene" id="TraesMAC3B03G01552280.1">
    <property type="protein sequence ID" value="TraesMAC3B03G01552280.1"/>
    <property type="gene ID" value="TraesMAC3B03G01552280"/>
</dbReference>
<dbReference type="EnsemblPlants" id="TraesCS3B02G056900.1">
    <property type="protein sequence ID" value="TraesCS3B02G056900.1"/>
    <property type="gene ID" value="TraesCS3B02G056900"/>
</dbReference>
<dbReference type="PANTHER" id="PTHR33138:SF9">
    <property type="entry name" value="OS01G0136500 PROTEIN"/>
    <property type="match status" value="1"/>
</dbReference>
<dbReference type="Gramene" id="TraesWEE_scaffold_160523_01G000100.1">
    <property type="protein sequence ID" value="TraesWEE_scaffold_160523_01G000100.1"/>
    <property type="gene ID" value="TraesWEE_scaffold_160523_01G000100"/>
</dbReference>
<protein>
    <submittedName>
        <fullName evidence="1">Uncharacterized protein</fullName>
    </submittedName>
</protein>
<dbReference type="Gramene" id="TraesCS3B02G056900.1">
    <property type="protein sequence ID" value="TraesCS3B02G056900.1"/>
    <property type="gene ID" value="TraesCS3B02G056900"/>
</dbReference>
<dbReference type="Gramene" id="TraesNOR3B03G01575250.1">
    <property type="protein sequence ID" value="TraesNOR3B03G01575250.1"/>
    <property type="gene ID" value="TraesNOR3B03G01575250"/>
</dbReference>
<accession>A0A077RPN5</accession>
<keyword evidence="2" id="KW-1185">Reference proteome</keyword>
<dbReference type="Gramene" id="TraesSTA3B03G01545730.1">
    <property type="protein sequence ID" value="TraesSTA3B03G01545730.1"/>
    <property type="gene ID" value="TraesSTA3B03G01545730"/>
</dbReference>
<dbReference type="Gramene" id="TraesLDM3B03G01553820.1">
    <property type="protein sequence ID" value="TraesLDM3B03G01553820.1"/>
    <property type="gene ID" value="TraesLDM3B03G01553820"/>
</dbReference>
<dbReference type="AlphaFoldDB" id="A0A077RPN5"/>
<reference evidence="1" key="2">
    <citation type="submission" date="2018-10" db="UniProtKB">
        <authorList>
            <consortium name="EnsemblPlants"/>
        </authorList>
    </citation>
    <scope>IDENTIFICATION</scope>
</reference>
<dbReference type="Gramene" id="TraesCS3B03G0127300.1">
    <property type="protein sequence ID" value="TraesCS3B03G0127300.1.CDS"/>
    <property type="gene ID" value="TraesCS3B03G0127300"/>
</dbReference>